<evidence type="ECO:0000313" key="1">
    <source>
        <dbReference type="EMBL" id="RUT66428.1"/>
    </source>
</evidence>
<accession>A0A433ZWA8</accession>
<dbReference type="EMBL" id="NRQY01000001">
    <property type="protein sequence ID" value="RUT66428.1"/>
    <property type="molecule type" value="Genomic_DNA"/>
</dbReference>
<comment type="caution">
    <text evidence="1">The sequence shown here is derived from an EMBL/GenBank/DDBJ whole genome shotgun (WGS) entry which is preliminary data.</text>
</comment>
<dbReference type="OrthoDB" id="1523296at2"/>
<proteinExistence type="predicted"/>
<dbReference type="Pfam" id="PF06996">
    <property type="entry name" value="T6SS_TssG"/>
    <property type="match status" value="1"/>
</dbReference>
<evidence type="ECO:0000313" key="2">
    <source>
        <dbReference type="Proteomes" id="UP000286908"/>
    </source>
</evidence>
<sequence>MADKTPLRINGLSARQDFAEVLRRIERVSPALAANGVVRGSSPARLRIVQTADTGFAPREVADIRQSADPVTGAADITVWCRHFGMFAPYGPLPIHITEHARTELLARRSHAFQDFSSLISQRLALFSYRAQTQLHVAAGHDKNNKNAFQQRMNQVTGISPQLSAGEHVHRLRRAFPGCYLPGRGILKNLQSLLTHYFAVPVTVQARQSMWIDDPQNTASQRMGRLGRTRAGKRFFDVEHSLSVQIGPVGSQHYHLFQRGSERLKVLVAICNDFVSHRRVLDVKLLIRTSPDMAGHTGSGKLGRSGWLKPDGTIRIQSLYTTAA</sequence>
<dbReference type="PANTHER" id="PTHR35564:SF4">
    <property type="entry name" value="CYTOPLASMIC PROTEIN"/>
    <property type="match status" value="1"/>
</dbReference>
<organism evidence="1 2">
    <name type="scientific">Morganella morganii</name>
    <name type="common">Proteus morganii</name>
    <dbReference type="NCBI Taxonomy" id="582"/>
    <lineage>
        <taxon>Bacteria</taxon>
        <taxon>Pseudomonadati</taxon>
        <taxon>Pseudomonadota</taxon>
        <taxon>Gammaproteobacteria</taxon>
        <taxon>Enterobacterales</taxon>
        <taxon>Morganellaceae</taxon>
        <taxon>Morganella</taxon>
    </lineage>
</organism>
<gene>
    <name evidence="1" type="ORF">CKG00_08485</name>
</gene>
<dbReference type="PANTHER" id="PTHR35564">
    <property type="match status" value="1"/>
</dbReference>
<dbReference type="NCBIfam" id="TIGR03347">
    <property type="entry name" value="VI_chp_1"/>
    <property type="match status" value="1"/>
</dbReference>
<reference evidence="1 2" key="1">
    <citation type="submission" date="2017-08" db="EMBL/GenBank/DDBJ databases">
        <title>Draft genome sequence of pheromone producing symbiont Morganella morganii, of the female New Zealand grass grub Costelytra giveni.</title>
        <authorList>
            <person name="Laugraud A."/>
            <person name="Young S.D."/>
            <person name="Hurst M.H."/>
        </authorList>
    </citation>
    <scope>NUCLEOTIDE SEQUENCE [LARGE SCALE GENOMIC DNA]</scope>
    <source>
        <strain evidence="1 2">MMsCG</strain>
    </source>
</reference>
<name>A0A433ZWA8_MORMO</name>
<dbReference type="AlphaFoldDB" id="A0A433ZWA8"/>
<protein>
    <submittedName>
        <fullName evidence="1">Type VI secretion protein</fullName>
    </submittedName>
</protein>
<dbReference type="InterPro" id="IPR010732">
    <property type="entry name" value="T6SS_TssG-like"/>
</dbReference>
<dbReference type="Proteomes" id="UP000286908">
    <property type="component" value="Unassembled WGS sequence"/>
</dbReference>